<dbReference type="Proteomes" id="UP000281498">
    <property type="component" value="Unassembled WGS sequence"/>
</dbReference>
<dbReference type="Pfam" id="PF01522">
    <property type="entry name" value="Polysacc_deac_1"/>
    <property type="match status" value="1"/>
</dbReference>
<name>A0A3A9KHK6_9BACI</name>
<dbReference type="InterPro" id="IPR002509">
    <property type="entry name" value="NODB_dom"/>
</dbReference>
<proteinExistence type="predicted"/>
<dbReference type="RefSeq" id="WP_110936318.1">
    <property type="nucleotide sequence ID" value="NZ_KZ614146.1"/>
</dbReference>
<organism evidence="2 3">
    <name type="scientific">Salipaludibacillus neizhouensis</name>
    <dbReference type="NCBI Taxonomy" id="885475"/>
    <lineage>
        <taxon>Bacteria</taxon>
        <taxon>Bacillati</taxon>
        <taxon>Bacillota</taxon>
        <taxon>Bacilli</taxon>
        <taxon>Bacillales</taxon>
        <taxon>Bacillaceae</taxon>
    </lineage>
</organism>
<dbReference type="GO" id="GO:0005975">
    <property type="term" value="P:carbohydrate metabolic process"/>
    <property type="evidence" value="ECO:0007669"/>
    <property type="project" value="InterPro"/>
</dbReference>
<dbReference type="InterPro" id="IPR014228">
    <property type="entry name" value="Spore_polysacc_deacetyl_YlxY"/>
</dbReference>
<dbReference type="AlphaFoldDB" id="A0A3A9KHK6"/>
<dbReference type="GO" id="GO:0016810">
    <property type="term" value="F:hydrolase activity, acting on carbon-nitrogen (but not peptide) bonds"/>
    <property type="evidence" value="ECO:0007669"/>
    <property type="project" value="InterPro"/>
</dbReference>
<evidence type="ECO:0000313" key="2">
    <source>
        <dbReference type="EMBL" id="RKL69043.1"/>
    </source>
</evidence>
<accession>A0A3A9KHK6</accession>
<dbReference type="InterPro" id="IPR011330">
    <property type="entry name" value="Glyco_hydro/deAcase_b/a-brl"/>
</dbReference>
<dbReference type="InterPro" id="IPR050248">
    <property type="entry name" value="Polysacc_deacetylase_ArnD"/>
</dbReference>
<evidence type="ECO:0000313" key="3">
    <source>
        <dbReference type="Proteomes" id="UP000281498"/>
    </source>
</evidence>
<dbReference type="PANTHER" id="PTHR10587:SF80">
    <property type="entry name" value="CHITOOLIGOSACCHARIDE DEACETYLASE"/>
    <property type="match status" value="1"/>
</dbReference>
<dbReference type="SUPFAM" id="SSF88713">
    <property type="entry name" value="Glycoside hydrolase/deacetylase"/>
    <property type="match status" value="1"/>
</dbReference>
<keyword evidence="3" id="KW-1185">Reference proteome</keyword>
<reference evidence="2 3" key="1">
    <citation type="submission" date="2017-10" db="EMBL/GenBank/DDBJ databases">
        <title>Bacillus sp. nov., a halophilic bacterium isolated from a Keqin Lake.</title>
        <authorList>
            <person name="Wang H."/>
        </authorList>
    </citation>
    <scope>NUCLEOTIDE SEQUENCE [LARGE SCALE GENOMIC DNA]</scope>
    <source>
        <strain evidence="2 3">KCTC 13187</strain>
    </source>
</reference>
<dbReference type="CDD" id="cd10950">
    <property type="entry name" value="CE4_BsYlxY_like"/>
    <property type="match status" value="1"/>
</dbReference>
<dbReference type="GO" id="GO:0016020">
    <property type="term" value="C:membrane"/>
    <property type="evidence" value="ECO:0007669"/>
    <property type="project" value="TreeGrafter"/>
</dbReference>
<feature type="domain" description="NodB homology" evidence="1">
    <location>
        <begin position="131"/>
        <end position="307"/>
    </location>
</feature>
<dbReference type="PROSITE" id="PS51677">
    <property type="entry name" value="NODB"/>
    <property type="match status" value="1"/>
</dbReference>
<dbReference type="OrthoDB" id="9812065at2"/>
<dbReference type="Gene3D" id="3.20.20.370">
    <property type="entry name" value="Glycoside hydrolase/deacetylase"/>
    <property type="match status" value="1"/>
</dbReference>
<dbReference type="EMBL" id="PDOE01000001">
    <property type="protein sequence ID" value="RKL69043.1"/>
    <property type="molecule type" value="Genomic_DNA"/>
</dbReference>
<protein>
    <recommendedName>
        <fullName evidence="1">NodB homology domain-containing protein</fullName>
    </recommendedName>
</protein>
<dbReference type="NCBIfam" id="TIGR02873">
    <property type="entry name" value="spore_ylxY"/>
    <property type="match status" value="1"/>
</dbReference>
<comment type="caution">
    <text evidence="2">The sequence shown here is derived from an EMBL/GenBank/DDBJ whole genome shotgun (WGS) entry which is preliminary data.</text>
</comment>
<dbReference type="PANTHER" id="PTHR10587">
    <property type="entry name" value="GLYCOSYL TRANSFERASE-RELATED"/>
    <property type="match status" value="1"/>
</dbReference>
<evidence type="ECO:0000259" key="1">
    <source>
        <dbReference type="PROSITE" id="PS51677"/>
    </source>
</evidence>
<gene>
    <name evidence="2" type="ORF">CR203_03105</name>
</gene>
<sequence length="319" mass="35728">MLKKIVIQIGTFCFILSLTLSTAHSPISKGYVEEKWGQAEEVVKEEDPLYMEILSHKKELDIAPMDAKVDSVWKAIPGLNGQTIDVQASYEKLKKYDTFDESELIFHETTPSVSLADLPAQPIYRGNPEKQMAGVMVNVAWGNEYLPKLLKILSENNVQATFFLDGSWVKNNSHLAMMIKEEGHEIGNHAYSHPNMKQLSSGRINDEISRTNEVIEATLNVTPTWFAPPSGSYRQEVVEIARDYDLYTVLWTVDTIDWKNPDPKAMADRVVNETEAGSLILMHPTESAEKGLELILQGVKEKGLALGKLSEVLGEKRAP</sequence>